<dbReference type="EMBL" id="RAXT01000001">
    <property type="protein sequence ID" value="RKG41078.1"/>
    <property type="molecule type" value="Genomic_DNA"/>
</dbReference>
<dbReference type="InterPro" id="IPR036388">
    <property type="entry name" value="WH-like_DNA-bd_sf"/>
</dbReference>
<sequence length="183" mass="21619">MSLAHVLLTSLIEKPSTGFELARRFDRSMGFFWNATHQQIYRELNGMQKKGWISTLEDQADTGRKKTYQVEQLGRIELTEWMVKQGQPAQLREELMVRLRIEAQFGGNSVLPELERHLSLHRENLKLYQHIFAKDFAHTDAQDRTLYIHKMILQLGIDLENGWINWLNQVIPQLKTFENQENR</sequence>
<dbReference type="InterPro" id="IPR005149">
    <property type="entry name" value="Tscrpt_reg_PadR_N"/>
</dbReference>
<dbReference type="Pfam" id="PF03551">
    <property type="entry name" value="PadR"/>
    <property type="match status" value="1"/>
</dbReference>
<reference evidence="3 4" key="1">
    <citation type="submission" date="2018-09" db="EMBL/GenBank/DDBJ databases">
        <title>The draft genome of Acinetobacter spp. strains.</title>
        <authorList>
            <person name="Qin J."/>
            <person name="Feng Y."/>
            <person name="Zong Z."/>
        </authorList>
    </citation>
    <scope>NUCLEOTIDE SEQUENCE [LARGE SCALE GENOMIC DNA]</scope>
    <source>
        <strain evidence="3 4">WCHAc060115</strain>
    </source>
</reference>
<feature type="domain" description="Transcription regulator PadR N-terminal" evidence="1">
    <location>
        <begin position="7"/>
        <end position="80"/>
    </location>
</feature>
<dbReference type="InterPro" id="IPR018309">
    <property type="entry name" value="Tscrpt_reg_PadR_C"/>
</dbReference>
<feature type="domain" description="Transcription regulator PadR C-terminal" evidence="2">
    <location>
        <begin position="91"/>
        <end position="174"/>
    </location>
</feature>
<dbReference type="OrthoDB" id="3186544at2"/>
<name>A0A3A8F3T2_9GAMM</name>
<dbReference type="PANTHER" id="PTHR43252">
    <property type="entry name" value="TRANSCRIPTIONAL REGULATOR YQJI"/>
    <property type="match status" value="1"/>
</dbReference>
<dbReference type="Pfam" id="PF10400">
    <property type="entry name" value="Vir_act_alpha_C"/>
    <property type="match status" value="1"/>
</dbReference>
<evidence type="ECO:0000259" key="1">
    <source>
        <dbReference type="Pfam" id="PF03551"/>
    </source>
</evidence>
<comment type="caution">
    <text evidence="3">The sequence shown here is derived from an EMBL/GenBank/DDBJ whole genome shotgun (WGS) entry which is preliminary data.</text>
</comment>
<keyword evidence="4" id="KW-1185">Reference proteome</keyword>
<dbReference type="SUPFAM" id="SSF46785">
    <property type="entry name" value="Winged helix' DNA-binding domain"/>
    <property type="match status" value="1"/>
</dbReference>
<evidence type="ECO:0000259" key="2">
    <source>
        <dbReference type="Pfam" id="PF10400"/>
    </source>
</evidence>
<dbReference type="AlphaFoldDB" id="A0A3A8F3T2"/>
<dbReference type="PANTHER" id="PTHR43252:SF4">
    <property type="entry name" value="TRANSCRIPTIONAL REGULATORY PROTEIN"/>
    <property type="match status" value="1"/>
</dbReference>
<dbReference type="Gene3D" id="6.10.140.190">
    <property type="match status" value="1"/>
</dbReference>
<dbReference type="Proteomes" id="UP000280405">
    <property type="component" value="Unassembled WGS sequence"/>
</dbReference>
<organism evidence="3 4">
    <name type="scientific">Acinetobacter rongchengensis</name>
    <dbReference type="NCBI Taxonomy" id="2419601"/>
    <lineage>
        <taxon>Bacteria</taxon>
        <taxon>Pseudomonadati</taxon>
        <taxon>Pseudomonadota</taxon>
        <taxon>Gammaproteobacteria</taxon>
        <taxon>Moraxellales</taxon>
        <taxon>Moraxellaceae</taxon>
        <taxon>Acinetobacter</taxon>
    </lineage>
</organism>
<gene>
    <name evidence="3" type="ORF">D7V20_00985</name>
</gene>
<evidence type="ECO:0000313" key="3">
    <source>
        <dbReference type="EMBL" id="RKG41078.1"/>
    </source>
</evidence>
<protein>
    <submittedName>
        <fullName evidence="3">PadR family transcriptional regulator</fullName>
    </submittedName>
</protein>
<dbReference type="Gene3D" id="1.10.10.10">
    <property type="entry name" value="Winged helix-like DNA-binding domain superfamily/Winged helix DNA-binding domain"/>
    <property type="match status" value="1"/>
</dbReference>
<accession>A0A3A8F3T2</accession>
<dbReference type="RefSeq" id="WP_120382571.1">
    <property type="nucleotide sequence ID" value="NZ_RAXT01000001.1"/>
</dbReference>
<evidence type="ECO:0000313" key="4">
    <source>
        <dbReference type="Proteomes" id="UP000280405"/>
    </source>
</evidence>
<dbReference type="InterPro" id="IPR036390">
    <property type="entry name" value="WH_DNA-bd_sf"/>
</dbReference>
<proteinExistence type="predicted"/>